<dbReference type="Gene3D" id="2.30.110.10">
    <property type="entry name" value="Electron Transport, Fmn-binding Protein, Chain A"/>
    <property type="match status" value="1"/>
</dbReference>
<gene>
    <name evidence="1" type="ORF">IW256_003341</name>
</gene>
<sequence length="145" mass="15708">MPFDRGGLEVLDIEECRSLLADAPLGRIVFTDRALPAVQPVNFTLAGGDVVIRTSPSSRLAAAARDAIVAFEIDDFDVAARSGWSVVVVGHARAVTDPGEMALLRGLPLRPWAPGEREHYIRIRPEIISGRRTPDGAWKGVKDVL</sequence>
<protein>
    <submittedName>
        <fullName evidence="1">Nitroimidazol reductase NimA-like FMN-containing flavoprotein (Pyridoxamine 5'-phosphate oxidase superfamily)</fullName>
    </submittedName>
</protein>
<evidence type="ECO:0000313" key="2">
    <source>
        <dbReference type="Proteomes" id="UP000614047"/>
    </source>
</evidence>
<dbReference type="InterPro" id="IPR024747">
    <property type="entry name" value="Pyridox_Oxase-rel"/>
</dbReference>
<dbReference type="Proteomes" id="UP000614047">
    <property type="component" value="Unassembled WGS sequence"/>
</dbReference>
<evidence type="ECO:0000313" key="1">
    <source>
        <dbReference type="EMBL" id="MBG6089228.1"/>
    </source>
</evidence>
<dbReference type="Pfam" id="PF12900">
    <property type="entry name" value="Pyridox_ox_2"/>
    <property type="match status" value="1"/>
</dbReference>
<comment type="caution">
    <text evidence="1">The sequence shown here is derived from an EMBL/GenBank/DDBJ whole genome shotgun (WGS) entry which is preliminary data.</text>
</comment>
<dbReference type="SUPFAM" id="SSF50475">
    <property type="entry name" value="FMN-binding split barrel"/>
    <property type="match status" value="1"/>
</dbReference>
<dbReference type="RefSeq" id="WP_197011862.1">
    <property type="nucleotide sequence ID" value="NZ_BAABES010000004.1"/>
</dbReference>
<name>A0A931DM94_9ACTN</name>
<accession>A0A931DM94</accession>
<organism evidence="1 2">
    <name type="scientific">Actinomadura viridis</name>
    <dbReference type="NCBI Taxonomy" id="58110"/>
    <lineage>
        <taxon>Bacteria</taxon>
        <taxon>Bacillati</taxon>
        <taxon>Actinomycetota</taxon>
        <taxon>Actinomycetes</taxon>
        <taxon>Streptosporangiales</taxon>
        <taxon>Thermomonosporaceae</taxon>
        <taxon>Actinomadura</taxon>
    </lineage>
</organism>
<dbReference type="AlphaFoldDB" id="A0A931DM94"/>
<dbReference type="EMBL" id="JADOUA010000001">
    <property type="protein sequence ID" value="MBG6089228.1"/>
    <property type="molecule type" value="Genomic_DNA"/>
</dbReference>
<reference evidence="1" key="1">
    <citation type="submission" date="2020-11" db="EMBL/GenBank/DDBJ databases">
        <title>Sequencing the genomes of 1000 actinobacteria strains.</title>
        <authorList>
            <person name="Klenk H.-P."/>
        </authorList>
    </citation>
    <scope>NUCLEOTIDE SEQUENCE</scope>
    <source>
        <strain evidence="1">DSM 43175</strain>
    </source>
</reference>
<keyword evidence="2" id="KW-1185">Reference proteome</keyword>
<proteinExistence type="predicted"/>
<dbReference type="InterPro" id="IPR012349">
    <property type="entry name" value="Split_barrel_FMN-bd"/>
</dbReference>